<keyword evidence="2" id="KW-1185">Reference proteome</keyword>
<dbReference type="SUPFAM" id="SSF52058">
    <property type="entry name" value="L domain-like"/>
    <property type="match status" value="1"/>
</dbReference>
<evidence type="ECO:0000313" key="1">
    <source>
        <dbReference type="EMBL" id="BES87887.1"/>
    </source>
</evidence>
<dbReference type="Proteomes" id="UP001307889">
    <property type="component" value="Chromosome 1"/>
</dbReference>
<accession>A0ABN7A9I2</accession>
<sequence length="230" mass="26460">MHTDPGPIIVDEHRLVYVSQNASYIPPTLYRHHGTKVTGLDLSDNALTHLNGLEKFTRLEELILDRNQLDDSLVLPTMNKLHTIFINNNKITNLELFLAKLKRNAPNVKYLSMLGNKACPTPWAHVDNDEDDYTRYRCYVLHCLPGLTFLDSSAVTPAEKEEAERRGHYMNIARPRYGPGIDPELSQINDKYNPLPPTFVKEKKRIYGKCNYSYNGLHSEGNRFIRNHDL</sequence>
<proteinExistence type="predicted"/>
<protein>
    <submittedName>
        <fullName evidence="1">Chromosome 10 open reading frame 11</fullName>
    </submittedName>
</protein>
<dbReference type="InterPro" id="IPR032675">
    <property type="entry name" value="LRR_dom_sf"/>
</dbReference>
<name>A0ABN7A9I2_9HEMI</name>
<dbReference type="EMBL" id="AP028909">
    <property type="protein sequence ID" value="BES87887.1"/>
    <property type="molecule type" value="Genomic_DNA"/>
</dbReference>
<dbReference type="PANTHER" id="PTHR46282:SF2">
    <property type="entry name" value="LEUCINE-RICH MELANOCYTE DIFFERENTIATION-ASSOCIATED PROTEIN"/>
    <property type="match status" value="1"/>
</dbReference>
<dbReference type="PANTHER" id="PTHR46282">
    <property type="entry name" value="LEUCINE-RICH MELANOCYTE DIFFERENTIATION-ASSOCIATED PROTEIN"/>
    <property type="match status" value="1"/>
</dbReference>
<organism evidence="1 2">
    <name type="scientific">Nesidiocoris tenuis</name>
    <dbReference type="NCBI Taxonomy" id="355587"/>
    <lineage>
        <taxon>Eukaryota</taxon>
        <taxon>Metazoa</taxon>
        <taxon>Ecdysozoa</taxon>
        <taxon>Arthropoda</taxon>
        <taxon>Hexapoda</taxon>
        <taxon>Insecta</taxon>
        <taxon>Pterygota</taxon>
        <taxon>Neoptera</taxon>
        <taxon>Paraneoptera</taxon>
        <taxon>Hemiptera</taxon>
        <taxon>Heteroptera</taxon>
        <taxon>Panheteroptera</taxon>
        <taxon>Cimicomorpha</taxon>
        <taxon>Miridae</taxon>
        <taxon>Dicyphina</taxon>
        <taxon>Nesidiocoris</taxon>
    </lineage>
</organism>
<gene>
    <name evidence="1" type="ORF">NTJ_00693</name>
</gene>
<evidence type="ECO:0000313" key="2">
    <source>
        <dbReference type="Proteomes" id="UP001307889"/>
    </source>
</evidence>
<dbReference type="InterPro" id="IPR043313">
    <property type="entry name" value="LRMDA"/>
</dbReference>
<reference evidence="1 2" key="1">
    <citation type="submission" date="2023-09" db="EMBL/GenBank/DDBJ databases">
        <title>Nesidiocoris tenuis whole genome shotgun sequence.</title>
        <authorList>
            <person name="Shibata T."/>
            <person name="Shimoda M."/>
            <person name="Kobayashi T."/>
            <person name="Uehara T."/>
        </authorList>
    </citation>
    <scope>NUCLEOTIDE SEQUENCE [LARGE SCALE GENOMIC DNA]</scope>
    <source>
        <strain evidence="1 2">Japan</strain>
    </source>
</reference>
<dbReference type="Gene3D" id="3.80.10.10">
    <property type="entry name" value="Ribonuclease Inhibitor"/>
    <property type="match status" value="1"/>
</dbReference>